<dbReference type="RefSeq" id="WP_002633882.1">
    <property type="nucleotide sequence ID" value="NZ_CP012109.1"/>
</dbReference>
<gene>
    <name evidence="10" type="ORF">A176_007420</name>
</gene>
<keyword evidence="5 8" id="KW-0812">Transmembrane</keyword>
<keyword evidence="6 8" id="KW-1133">Transmembrane helix</keyword>
<dbReference type="InterPro" id="IPR000515">
    <property type="entry name" value="MetI-like"/>
</dbReference>
<accession>A0A0H4X967</accession>
<feature type="transmembrane region" description="Helical" evidence="8">
    <location>
        <begin position="485"/>
        <end position="506"/>
    </location>
</feature>
<feature type="transmembrane region" description="Helical" evidence="8">
    <location>
        <begin position="350"/>
        <end position="371"/>
    </location>
</feature>
<dbReference type="Proteomes" id="UP000009026">
    <property type="component" value="Chromosome"/>
</dbReference>
<evidence type="ECO:0000256" key="3">
    <source>
        <dbReference type="ARBA" id="ARBA00022475"/>
    </source>
</evidence>
<dbReference type="AlphaFoldDB" id="A0A0H4X967"/>
<keyword evidence="2 8" id="KW-0813">Transport</keyword>
<keyword evidence="3" id="KW-1003">Cell membrane</keyword>
<dbReference type="Pfam" id="PF00528">
    <property type="entry name" value="BPD_transp_1"/>
    <property type="match status" value="2"/>
</dbReference>
<feature type="transmembrane region" description="Helical" evidence="8">
    <location>
        <begin position="92"/>
        <end position="111"/>
    </location>
</feature>
<name>A0A0H4X967_9BACT</name>
<dbReference type="Gene3D" id="1.10.3720.10">
    <property type="entry name" value="MetI-like"/>
    <property type="match status" value="2"/>
</dbReference>
<dbReference type="PATRIC" id="fig|1297742.4.peg.7550"/>
<dbReference type="PROSITE" id="PS50928">
    <property type="entry name" value="ABC_TM1"/>
    <property type="match status" value="2"/>
</dbReference>
<keyword evidence="4" id="KW-0997">Cell inner membrane</keyword>
<evidence type="ECO:0000256" key="2">
    <source>
        <dbReference type="ARBA" id="ARBA00022448"/>
    </source>
</evidence>
<keyword evidence="11" id="KW-1185">Reference proteome</keyword>
<evidence type="ECO:0000256" key="1">
    <source>
        <dbReference type="ARBA" id="ARBA00004429"/>
    </source>
</evidence>
<keyword evidence="7 8" id="KW-0472">Membrane</keyword>
<feature type="transmembrane region" description="Helical" evidence="8">
    <location>
        <begin position="9"/>
        <end position="33"/>
    </location>
</feature>
<dbReference type="CDD" id="cd06261">
    <property type="entry name" value="TM_PBP2"/>
    <property type="match status" value="2"/>
</dbReference>
<comment type="similarity">
    <text evidence="8">Belongs to the binding-protein-dependent transport system permease family.</text>
</comment>
<protein>
    <submittedName>
        <fullName evidence="10">Ferric iron ABC transporter, permease protein</fullName>
    </submittedName>
</protein>
<feature type="transmembrane region" description="Helical" evidence="8">
    <location>
        <begin position="53"/>
        <end position="80"/>
    </location>
</feature>
<evidence type="ECO:0000256" key="4">
    <source>
        <dbReference type="ARBA" id="ARBA00022519"/>
    </source>
</evidence>
<sequence length="557" mass="57866">MSAAAARSWWLGLGAWLVPVLGFSVLPVAALLWRGLGAVEDGGLTWLLAERGALGNTLTIATGAAVLAFVAGTPLALVLFRTDLPLRGAFTVLFTLPSAVPAFIWGMGWLSLASPRAGYLNRLLGADTFDIYGPVGIAFVEGVSGLPLVLLAGAAALRRVDPAMEEAARVCGASTPRVLLTTTLPLALPSLLSGAVMVFLMAASSFGVPYLLGVSASPPTRVLTTRIYELVLMGGDAGLGRAALLAASLLLLAPLAMGVNQMLGRTGRVRLSAGKGLSARPFPLGTARNSVLVAVGLTATVLVLLPLGAIFLTSLQRSFGARLAWSELTLTHWAGVLMEPRTLHATGRSLLLAVGAGTLVCGLGLAAAVLRRGSRRLGAGVEALAVWPYAVPGTVLALALLLVFSRDLRFILMDRVAFVLALAHTPWLLLIAYVAKYLALGARNSEEALAQLDTSLTEAARVSGAGPWRAFVDAPLPLLRPALTAAFVLAFLACATEITMSVLLVPAGTEVLGTLLFELQSYADPAAAAVLACAFVVLVVMGQAMLALLARRPIDRR</sequence>
<comment type="subcellular location">
    <subcellularLocation>
        <location evidence="1">Cell inner membrane</location>
        <topology evidence="1">Multi-pass membrane protein</topology>
    </subcellularLocation>
    <subcellularLocation>
        <location evidence="8">Cell membrane</location>
        <topology evidence="8">Multi-pass membrane protein</topology>
    </subcellularLocation>
</comment>
<feature type="transmembrane region" description="Helical" evidence="8">
    <location>
        <begin position="383"/>
        <end position="404"/>
    </location>
</feature>
<proteinExistence type="inferred from homology"/>
<dbReference type="STRING" id="1297742.A176_007420"/>
<feature type="domain" description="ABC transmembrane type-1" evidence="9">
    <location>
        <begin position="346"/>
        <end position="549"/>
    </location>
</feature>
<feature type="transmembrane region" description="Helical" evidence="8">
    <location>
        <begin position="416"/>
        <end position="435"/>
    </location>
</feature>
<evidence type="ECO:0000256" key="5">
    <source>
        <dbReference type="ARBA" id="ARBA00022692"/>
    </source>
</evidence>
<dbReference type="PANTHER" id="PTHR43357:SF3">
    <property type="entry name" value="FE(3+)-TRANSPORT SYSTEM PERMEASE PROTEIN FBPB 2"/>
    <property type="match status" value="1"/>
</dbReference>
<dbReference type="eggNOG" id="COG1178">
    <property type="taxonomic scope" value="Bacteria"/>
</dbReference>
<evidence type="ECO:0000259" key="9">
    <source>
        <dbReference type="PROSITE" id="PS50928"/>
    </source>
</evidence>
<dbReference type="OrthoDB" id="9807047at2"/>
<dbReference type="InterPro" id="IPR035906">
    <property type="entry name" value="MetI-like_sf"/>
</dbReference>
<feature type="transmembrane region" description="Helical" evidence="8">
    <location>
        <begin position="178"/>
        <end position="203"/>
    </location>
</feature>
<feature type="transmembrane region" description="Helical" evidence="8">
    <location>
        <begin position="526"/>
        <end position="550"/>
    </location>
</feature>
<dbReference type="GO" id="GO:0055085">
    <property type="term" value="P:transmembrane transport"/>
    <property type="evidence" value="ECO:0007669"/>
    <property type="project" value="InterPro"/>
</dbReference>
<feature type="domain" description="ABC transmembrane type-1" evidence="9">
    <location>
        <begin position="54"/>
        <end position="263"/>
    </location>
</feature>
<evidence type="ECO:0000313" key="10">
    <source>
        <dbReference type="EMBL" id="AKQ70508.1"/>
    </source>
</evidence>
<evidence type="ECO:0000256" key="8">
    <source>
        <dbReference type="RuleBase" id="RU363032"/>
    </source>
</evidence>
<evidence type="ECO:0000256" key="7">
    <source>
        <dbReference type="ARBA" id="ARBA00023136"/>
    </source>
</evidence>
<dbReference type="KEGG" id="mym:A176_007420"/>
<feature type="transmembrane region" description="Helical" evidence="8">
    <location>
        <begin position="131"/>
        <end position="157"/>
    </location>
</feature>
<evidence type="ECO:0000256" key="6">
    <source>
        <dbReference type="ARBA" id="ARBA00022989"/>
    </source>
</evidence>
<dbReference type="EMBL" id="CP012109">
    <property type="protein sequence ID" value="AKQ70508.1"/>
    <property type="molecule type" value="Genomic_DNA"/>
</dbReference>
<dbReference type="PANTHER" id="PTHR43357">
    <property type="entry name" value="INNER MEMBRANE ABC TRANSPORTER PERMEASE PROTEIN YDCV"/>
    <property type="match status" value="1"/>
</dbReference>
<feature type="transmembrane region" description="Helical" evidence="8">
    <location>
        <begin position="290"/>
        <end position="312"/>
    </location>
</feature>
<dbReference type="SUPFAM" id="SSF161098">
    <property type="entry name" value="MetI-like"/>
    <property type="match status" value="2"/>
</dbReference>
<evidence type="ECO:0000313" key="11">
    <source>
        <dbReference type="Proteomes" id="UP000009026"/>
    </source>
</evidence>
<dbReference type="GO" id="GO:0005886">
    <property type="term" value="C:plasma membrane"/>
    <property type="evidence" value="ECO:0007669"/>
    <property type="project" value="UniProtKB-SubCell"/>
</dbReference>
<organism evidence="10 11">
    <name type="scientific">Pseudomyxococcus hansupus</name>
    <dbReference type="NCBI Taxonomy" id="1297742"/>
    <lineage>
        <taxon>Bacteria</taxon>
        <taxon>Pseudomonadati</taxon>
        <taxon>Myxococcota</taxon>
        <taxon>Myxococcia</taxon>
        <taxon>Myxococcales</taxon>
        <taxon>Cystobacterineae</taxon>
        <taxon>Myxococcaceae</taxon>
        <taxon>Pseudomyxococcus</taxon>
    </lineage>
</organism>
<reference evidence="10 11" key="1">
    <citation type="journal article" date="2016" name="PLoS ONE">
        <title>Complete Genome Sequence and Comparative Genomics of a Novel Myxobacterium Myxococcus hansupus.</title>
        <authorList>
            <person name="Sharma G."/>
            <person name="Narwani T."/>
            <person name="Subramanian S."/>
        </authorList>
    </citation>
    <scope>NUCLEOTIDE SEQUENCE [LARGE SCALE GENOMIC DNA]</scope>
    <source>
        <strain evidence="11">mixupus</strain>
    </source>
</reference>
<feature type="transmembrane region" description="Helical" evidence="8">
    <location>
        <begin position="242"/>
        <end position="263"/>
    </location>
</feature>